<dbReference type="SUPFAM" id="SSF56399">
    <property type="entry name" value="ADP-ribosylation"/>
    <property type="match status" value="1"/>
</dbReference>
<evidence type="ECO:0000256" key="6">
    <source>
        <dbReference type="ARBA" id="ARBA00047597"/>
    </source>
</evidence>
<evidence type="ECO:0000313" key="9">
    <source>
        <dbReference type="Proteomes" id="UP000694402"/>
    </source>
</evidence>
<evidence type="ECO:0000256" key="7">
    <source>
        <dbReference type="RuleBase" id="RU361228"/>
    </source>
</evidence>
<comment type="similarity">
    <text evidence="1 7">Belongs to the Arg-specific ADP-ribosyltransferase family.</text>
</comment>
<keyword evidence="3 7" id="KW-0808">Transferase</keyword>
<accession>A0AAZ3SHH2</accession>
<comment type="catalytic activity">
    <reaction evidence="6 7">
        <text>L-arginyl-[protein] + NAD(+) = N(omega)-(ADP-D-ribosyl)-L-arginyl-[protein] + nicotinamide + H(+)</text>
        <dbReference type="Rhea" id="RHEA:19149"/>
        <dbReference type="Rhea" id="RHEA-COMP:10532"/>
        <dbReference type="Rhea" id="RHEA-COMP:15087"/>
        <dbReference type="ChEBI" id="CHEBI:15378"/>
        <dbReference type="ChEBI" id="CHEBI:17154"/>
        <dbReference type="ChEBI" id="CHEBI:29965"/>
        <dbReference type="ChEBI" id="CHEBI:57540"/>
        <dbReference type="ChEBI" id="CHEBI:142554"/>
        <dbReference type="EC" id="2.4.2.31"/>
    </reaction>
</comment>
<keyword evidence="5 7" id="KW-0521">NADP</keyword>
<dbReference type="Ensembl" id="ENSOTST00005122866.1">
    <property type="protein sequence ID" value="ENSOTSP00005152557.1"/>
    <property type="gene ID" value="ENSOTSG00005070018.1"/>
</dbReference>
<name>A0AAZ3SHH2_ONCTS</name>
<keyword evidence="4" id="KW-0548">Nucleotidyltransferase</keyword>
<evidence type="ECO:0000256" key="1">
    <source>
        <dbReference type="ARBA" id="ARBA00009558"/>
    </source>
</evidence>
<keyword evidence="2 7" id="KW-0328">Glycosyltransferase</keyword>
<dbReference type="GeneTree" id="ENSGT01030000234601"/>
<evidence type="ECO:0000313" key="8">
    <source>
        <dbReference type="Ensembl" id="ENSOTSP00005152557.1"/>
    </source>
</evidence>
<proteinExistence type="inferred from homology"/>
<protein>
    <recommendedName>
        <fullName evidence="7">NAD(P)(+)--arginine ADP-ribosyltransferase</fullName>
        <ecNumber evidence="7">2.4.2.31</ecNumber>
    </recommendedName>
    <alternativeName>
        <fullName evidence="7">Mono(ADP-ribosyl)transferase</fullName>
    </alternativeName>
</protein>
<dbReference type="EC" id="2.4.2.31" evidence="7"/>
<dbReference type="Pfam" id="PF01129">
    <property type="entry name" value="ART"/>
    <property type="match status" value="1"/>
</dbReference>
<reference evidence="8" key="3">
    <citation type="submission" date="2025-09" db="UniProtKB">
        <authorList>
            <consortium name="Ensembl"/>
        </authorList>
    </citation>
    <scope>IDENTIFICATION</scope>
</reference>
<evidence type="ECO:0000256" key="5">
    <source>
        <dbReference type="ARBA" id="ARBA00022857"/>
    </source>
</evidence>
<dbReference type="Proteomes" id="UP000694402">
    <property type="component" value="Unassembled WGS sequence"/>
</dbReference>
<dbReference type="GO" id="GO:0106274">
    <property type="term" value="F:NAD+-protein-arginine ADP-ribosyltransferase activity"/>
    <property type="evidence" value="ECO:0007669"/>
    <property type="project" value="UniProtKB-EC"/>
</dbReference>
<evidence type="ECO:0000256" key="2">
    <source>
        <dbReference type="ARBA" id="ARBA00022676"/>
    </source>
</evidence>
<keyword evidence="9" id="KW-1185">Reference proteome</keyword>
<reference evidence="8" key="2">
    <citation type="submission" date="2025-08" db="UniProtKB">
        <authorList>
            <consortium name="Ensembl"/>
        </authorList>
    </citation>
    <scope>IDENTIFICATION</scope>
</reference>
<sequence>MDSKMVSLPLHDPKSNFPLDMAPDSVDDSYKGCEDTMRGKVHDYYLPKERGENKDFNQAWTAAEDHYKEKGKLFPGNPGVCECNIQRLQVIQRCHSYPKGELQNCVQVPLPALLFGQCLTNPEHFLETLY</sequence>
<evidence type="ECO:0000256" key="4">
    <source>
        <dbReference type="ARBA" id="ARBA00022695"/>
    </source>
</evidence>
<evidence type="ECO:0000256" key="3">
    <source>
        <dbReference type="ARBA" id="ARBA00022679"/>
    </source>
</evidence>
<dbReference type="PANTHER" id="PTHR10339">
    <property type="entry name" value="ADP-RIBOSYLTRANSFERASE"/>
    <property type="match status" value="1"/>
</dbReference>
<dbReference type="GO" id="GO:0003950">
    <property type="term" value="F:NAD+ poly-ADP-ribosyltransferase activity"/>
    <property type="evidence" value="ECO:0007669"/>
    <property type="project" value="TreeGrafter"/>
</dbReference>
<dbReference type="AlphaFoldDB" id="A0AAZ3SHH2"/>
<organism evidence="8 9">
    <name type="scientific">Oncorhynchus tshawytscha</name>
    <name type="common">Chinook salmon</name>
    <name type="synonym">Salmo tshawytscha</name>
    <dbReference type="NCBI Taxonomy" id="74940"/>
    <lineage>
        <taxon>Eukaryota</taxon>
        <taxon>Metazoa</taxon>
        <taxon>Chordata</taxon>
        <taxon>Craniata</taxon>
        <taxon>Vertebrata</taxon>
        <taxon>Euteleostomi</taxon>
        <taxon>Actinopterygii</taxon>
        <taxon>Neopterygii</taxon>
        <taxon>Teleostei</taxon>
        <taxon>Protacanthopterygii</taxon>
        <taxon>Salmoniformes</taxon>
        <taxon>Salmonidae</taxon>
        <taxon>Salmoninae</taxon>
        <taxon>Oncorhynchus</taxon>
    </lineage>
</organism>
<reference evidence="9" key="1">
    <citation type="journal article" date="2018" name="PLoS ONE">
        <title>Chinook salmon (Oncorhynchus tshawytscha) genome and transcriptome.</title>
        <authorList>
            <person name="Christensen K.A."/>
            <person name="Leong J.S."/>
            <person name="Sakhrani D."/>
            <person name="Biagi C.A."/>
            <person name="Minkley D.R."/>
            <person name="Withler R.E."/>
            <person name="Rondeau E.B."/>
            <person name="Koop B.F."/>
            <person name="Devlin R.H."/>
        </authorList>
    </citation>
    <scope>NUCLEOTIDE SEQUENCE [LARGE SCALE GENOMIC DNA]</scope>
</reference>
<keyword evidence="7" id="KW-0520">NAD</keyword>
<dbReference type="GO" id="GO:0016779">
    <property type="term" value="F:nucleotidyltransferase activity"/>
    <property type="evidence" value="ECO:0007669"/>
    <property type="project" value="UniProtKB-KW"/>
</dbReference>
<dbReference type="InterPro" id="IPR000768">
    <property type="entry name" value="ART"/>
</dbReference>
<dbReference type="Gene3D" id="3.90.176.10">
    <property type="entry name" value="Toxin ADP-ribosyltransferase, Chain A, domain 1"/>
    <property type="match status" value="1"/>
</dbReference>
<dbReference type="InterPro" id="IPR050999">
    <property type="entry name" value="ADP-ribosyltransferase_ARG"/>
</dbReference>
<dbReference type="PANTHER" id="PTHR10339:SF27">
    <property type="entry name" value="NAD(P)(+)--ARGININE ADP-RIBOSYLTRANSFERASE"/>
    <property type="match status" value="1"/>
</dbReference>